<dbReference type="Pfam" id="PF05448">
    <property type="entry name" value="AXE1"/>
    <property type="match status" value="1"/>
</dbReference>
<dbReference type="PANTHER" id="PTHR40111:SF1">
    <property type="entry name" value="CEPHALOSPORIN-C DEACETYLASE"/>
    <property type="match status" value="1"/>
</dbReference>
<gene>
    <name evidence="4" type="ORF">LX69_00495</name>
</gene>
<feature type="domain" description="Acetyl xylan esterase" evidence="3">
    <location>
        <begin position="133"/>
        <end position="436"/>
    </location>
</feature>
<evidence type="ECO:0000256" key="2">
    <source>
        <dbReference type="SAM" id="SignalP"/>
    </source>
</evidence>
<evidence type="ECO:0000259" key="3">
    <source>
        <dbReference type="Pfam" id="PF05448"/>
    </source>
</evidence>
<dbReference type="OrthoDB" id="3668964at2"/>
<proteinExistence type="predicted"/>
<dbReference type="GO" id="GO:0005976">
    <property type="term" value="P:polysaccharide metabolic process"/>
    <property type="evidence" value="ECO:0007669"/>
    <property type="project" value="TreeGrafter"/>
</dbReference>
<dbReference type="GO" id="GO:0052689">
    <property type="term" value="F:carboxylic ester hydrolase activity"/>
    <property type="evidence" value="ECO:0007669"/>
    <property type="project" value="TreeGrafter"/>
</dbReference>
<evidence type="ECO:0000256" key="1">
    <source>
        <dbReference type="PIRSR" id="PIRSR639069-1"/>
    </source>
</evidence>
<keyword evidence="2" id="KW-0732">Signal</keyword>
<keyword evidence="5" id="KW-1185">Reference proteome</keyword>
<sequence length="439" mass="49678">MKTKITRKYLLTLLAVMAIQMPSIAQNYPHQSDVLWVTTPDSPDWLYSLKQEARITVAVYEHGMVVNDADITYQCGPELMPTDQQGTVRLKNGAAMIPMGTLTEPGFRDCSMQITLNDHTYKHHIKVGFAPHKLKPYTQQPEDFMTYWENAKDEASRCPMEVTRTYVPEYSSDKTDCYLVKLQAYKKGQYVYGYLTQPKAPGKYPVVISPPGAGIKPMNPLKEIFYADNGLIRFDMEIHGIRPDLDEATYKEISAAFGTANNSYLVNGIDNRDTYYLKKVYLSLLRAIDYLTTLPEWDGKNLMAQGNSQGGALALVATALDQRITACAVAHPALSDMAGYKANRAGGYPHLFTNYSNIDTPEKLNTLAYYDVVNFARNIRVPVYMTWGYNDNVCPPTTSYIVYNTLTCPKTAYLTPVNEHWVSQNTRRHIMSWLVKQVK</sequence>
<comment type="caution">
    <text evidence="4">The sequence shown here is derived from an EMBL/GenBank/DDBJ whole genome shotgun (WGS) entry which is preliminary data.</text>
</comment>
<dbReference type="PANTHER" id="PTHR40111">
    <property type="entry name" value="CEPHALOSPORIN-C DEACETYLASE"/>
    <property type="match status" value="1"/>
</dbReference>
<dbReference type="InterPro" id="IPR039069">
    <property type="entry name" value="CE7"/>
</dbReference>
<name>A0A2W7NTW8_9BACT</name>
<feature type="signal peptide" evidence="2">
    <location>
        <begin position="1"/>
        <end position="25"/>
    </location>
</feature>
<dbReference type="AlphaFoldDB" id="A0A2W7NTW8"/>
<dbReference type="EMBL" id="QKZK01000003">
    <property type="protein sequence ID" value="PZX20044.1"/>
    <property type="molecule type" value="Genomic_DNA"/>
</dbReference>
<accession>A0A2W7NTW8</accession>
<feature type="chain" id="PRO_5015995626" evidence="2">
    <location>
        <begin position="26"/>
        <end position="439"/>
    </location>
</feature>
<evidence type="ECO:0000313" key="4">
    <source>
        <dbReference type="EMBL" id="PZX20044.1"/>
    </source>
</evidence>
<feature type="active site" description="Charge relay system" evidence="1">
    <location>
        <position position="391"/>
    </location>
</feature>
<dbReference type="SUPFAM" id="SSF53474">
    <property type="entry name" value="alpha/beta-Hydrolases"/>
    <property type="match status" value="1"/>
</dbReference>
<dbReference type="RefSeq" id="WP_111444227.1">
    <property type="nucleotide sequence ID" value="NZ_QKZK01000003.1"/>
</dbReference>
<dbReference type="Proteomes" id="UP000249239">
    <property type="component" value="Unassembled WGS sequence"/>
</dbReference>
<dbReference type="InterPro" id="IPR008391">
    <property type="entry name" value="AXE1_dom"/>
</dbReference>
<reference evidence="4 5" key="1">
    <citation type="submission" date="2018-06" db="EMBL/GenBank/DDBJ databases">
        <title>Genomic Encyclopedia of Archaeal and Bacterial Type Strains, Phase II (KMG-II): from individual species to whole genera.</title>
        <authorList>
            <person name="Goeker M."/>
        </authorList>
    </citation>
    <scope>NUCLEOTIDE SEQUENCE [LARGE SCALE GENOMIC DNA]</scope>
    <source>
        <strain evidence="4 5">DSM 6779</strain>
    </source>
</reference>
<protein>
    <submittedName>
        <fullName evidence="4">Cephalosporin-C deacetylase-like acetyl esterase</fullName>
    </submittedName>
</protein>
<evidence type="ECO:0000313" key="5">
    <source>
        <dbReference type="Proteomes" id="UP000249239"/>
    </source>
</evidence>
<dbReference type="Gene3D" id="3.40.50.1820">
    <property type="entry name" value="alpha/beta hydrolase"/>
    <property type="match status" value="1"/>
</dbReference>
<dbReference type="InterPro" id="IPR029058">
    <property type="entry name" value="AB_hydrolase_fold"/>
</dbReference>
<feature type="active site" description="Charge relay system" evidence="1">
    <location>
        <position position="420"/>
    </location>
</feature>
<organism evidence="4 5">
    <name type="scientific">Breznakibacter xylanolyticus</name>
    <dbReference type="NCBI Taxonomy" id="990"/>
    <lineage>
        <taxon>Bacteria</taxon>
        <taxon>Pseudomonadati</taxon>
        <taxon>Bacteroidota</taxon>
        <taxon>Bacteroidia</taxon>
        <taxon>Marinilabiliales</taxon>
        <taxon>Marinilabiliaceae</taxon>
        <taxon>Breznakibacter</taxon>
    </lineage>
</organism>
<feature type="active site" description="Nucleophile" evidence="1">
    <location>
        <position position="308"/>
    </location>
</feature>